<dbReference type="InterPro" id="IPR017455">
    <property type="entry name" value="Znf_FYVE-rel"/>
</dbReference>
<feature type="compositionally biased region" description="Acidic residues" evidence="19">
    <location>
        <begin position="1253"/>
        <end position="1262"/>
    </location>
</feature>
<dbReference type="PROSITE" id="PS50297">
    <property type="entry name" value="ANK_REP_REGION"/>
    <property type="match status" value="3"/>
</dbReference>
<dbReference type="InterPro" id="IPR013083">
    <property type="entry name" value="Znf_RING/FYVE/PHD"/>
</dbReference>
<dbReference type="InterPro" id="IPR013121">
    <property type="entry name" value="Fe_red_NAD-bd_6"/>
</dbReference>
<proteinExistence type="inferred from homology"/>
<feature type="compositionally biased region" description="Basic and acidic residues" evidence="19">
    <location>
        <begin position="963"/>
        <end position="982"/>
    </location>
</feature>
<feature type="region of interest" description="Disordered" evidence="19">
    <location>
        <begin position="606"/>
        <end position="677"/>
    </location>
</feature>
<dbReference type="PROSITE" id="PS50088">
    <property type="entry name" value="ANK_REPEAT"/>
    <property type="match status" value="4"/>
</dbReference>
<comment type="subcellular location">
    <subcellularLocation>
        <location evidence="1">Cell membrane</location>
        <topology evidence="1">Multi-pass membrane protein</topology>
    </subcellularLocation>
</comment>
<evidence type="ECO:0000256" key="9">
    <source>
        <dbReference type="ARBA" id="ARBA00022833"/>
    </source>
</evidence>
<evidence type="ECO:0000259" key="22">
    <source>
        <dbReference type="PROSITE" id="PS51384"/>
    </source>
</evidence>
<feature type="repeat" description="ANK" evidence="17">
    <location>
        <begin position="738"/>
        <end position="760"/>
    </location>
</feature>
<evidence type="ECO:0000256" key="13">
    <source>
        <dbReference type="ARBA" id="ARBA00023065"/>
    </source>
</evidence>
<dbReference type="Gene3D" id="3.40.50.80">
    <property type="entry name" value="Nucleotide-binding domain of ferredoxin-NADP reductase (FNR) module"/>
    <property type="match status" value="1"/>
</dbReference>
<keyword evidence="15" id="KW-0325">Glycoprotein</keyword>
<feature type="transmembrane region" description="Helical" evidence="20">
    <location>
        <begin position="244"/>
        <end position="266"/>
    </location>
</feature>
<feature type="region of interest" description="Disordered" evidence="19">
    <location>
        <begin position="1067"/>
        <end position="1091"/>
    </location>
</feature>
<organism evidence="23 24">
    <name type="scientific">Hermanssonia centrifuga</name>
    <dbReference type="NCBI Taxonomy" id="98765"/>
    <lineage>
        <taxon>Eukaryota</taxon>
        <taxon>Fungi</taxon>
        <taxon>Dikarya</taxon>
        <taxon>Basidiomycota</taxon>
        <taxon>Agaricomycotina</taxon>
        <taxon>Agaricomycetes</taxon>
        <taxon>Polyporales</taxon>
        <taxon>Meruliaceae</taxon>
        <taxon>Hermanssonia</taxon>
    </lineage>
</organism>
<dbReference type="SMART" id="SM00248">
    <property type="entry name" value="ANK"/>
    <property type="match status" value="4"/>
</dbReference>
<dbReference type="Pfam" id="PF12796">
    <property type="entry name" value="Ank_2"/>
    <property type="match status" value="1"/>
</dbReference>
<reference evidence="23 24" key="1">
    <citation type="submission" date="2018-02" db="EMBL/GenBank/DDBJ databases">
        <title>Genome sequence of the basidiomycete white-rot fungus Phlebia centrifuga.</title>
        <authorList>
            <person name="Granchi Z."/>
            <person name="Peng M."/>
            <person name="de Vries R.P."/>
            <person name="Hilden K."/>
            <person name="Makela M.R."/>
            <person name="Grigoriev I."/>
            <person name="Riley R."/>
        </authorList>
    </citation>
    <scope>NUCLEOTIDE SEQUENCE [LARGE SCALE GENOMIC DNA]</scope>
    <source>
        <strain evidence="23 24">FBCC195</strain>
    </source>
</reference>
<dbReference type="InterPro" id="IPR039261">
    <property type="entry name" value="FNR_nucleotide-bd"/>
</dbReference>
<dbReference type="SUPFAM" id="SSF52343">
    <property type="entry name" value="Ferredoxin reductase-like, C-terminal NADP-linked domain"/>
    <property type="match status" value="1"/>
</dbReference>
<evidence type="ECO:0000256" key="8">
    <source>
        <dbReference type="ARBA" id="ARBA00022771"/>
    </source>
</evidence>
<keyword evidence="7" id="KW-0479">Metal-binding</keyword>
<dbReference type="InterPro" id="IPR011011">
    <property type="entry name" value="Znf_FYVE_PHD"/>
</dbReference>
<feature type="region of interest" description="Disordered" evidence="19">
    <location>
        <begin position="502"/>
        <end position="523"/>
    </location>
</feature>
<dbReference type="GO" id="GO:0052851">
    <property type="term" value="F:ferric-chelate reductase (NADPH) activity"/>
    <property type="evidence" value="ECO:0007669"/>
    <property type="project" value="UniProtKB-EC"/>
</dbReference>
<keyword evidence="14 20" id="KW-0472">Membrane</keyword>
<dbReference type="InterPro" id="IPR000306">
    <property type="entry name" value="Znf_FYVE"/>
</dbReference>
<feature type="domain" description="FYVE-type" evidence="21">
    <location>
        <begin position="1345"/>
        <end position="1416"/>
    </location>
</feature>
<comment type="similarity">
    <text evidence="2">Belongs to the ferric reductase (FRE) family.</text>
</comment>
<dbReference type="SFLD" id="SFLDS00052">
    <property type="entry name" value="Ferric_Reductase_Domain"/>
    <property type="match status" value="1"/>
</dbReference>
<dbReference type="GO" id="GO:0006826">
    <property type="term" value="P:iron ion transport"/>
    <property type="evidence" value="ECO:0007669"/>
    <property type="project" value="TreeGrafter"/>
</dbReference>
<dbReference type="GO" id="GO:0015677">
    <property type="term" value="P:copper ion import"/>
    <property type="evidence" value="ECO:0007669"/>
    <property type="project" value="TreeGrafter"/>
</dbReference>
<dbReference type="Gene3D" id="3.30.40.10">
    <property type="entry name" value="Zinc/RING finger domain, C3HC4 (zinc finger)"/>
    <property type="match status" value="1"/>
</dbReference>
<evidence type="ECO:0000256" key="7">
    <source>
        <dbReference type="ARBA" id="ARBA00022723"/>
    </source>
</evidence>
<dbReference type="InterPro" id="IPR036770">
    <property type="entry name" value="Ankyrin_rpt-contain_sf"/>
</dbReference>
<evidence type="ECO:0000256" key="5">
    <source>
        <dbReference type="ARBA" id="ARBA00022475"/>
    </source>
</evidence>
<dbReference type="PROSITE" id="PS51384">
    <property type="entry name" value="FAD_FR"/>
    <property type="match status" value="1"/>
</dbReference>
<comment type="catalytic activity">
    <reaction evidence="16">
        <text>2 a Fe(II)-siderophore + NADP(+) + H(+) = 2 a Fe(III)-siderophore + NADPH</text>
        <dbReference type="Rhea" id="RHEA:28795"/>
        <dbReference type="Rhea" id="RHEA-COMP:11342"/>
        <dbReference type="Rhea" id="RHEA-COMP:11344"/>
        <dbReference type="ChEBI" id="CHEBI:15378"/>
        <dbReference type="ChEBI" id="CHEBI:29033"/>
        <dbReference type="ChEBI" id="CHEBI:29034"/>
        <dbReference type="ChEBI" id="CHEBI:57783"/>
        <dbReference type="ChEBI" id="CHEBI:58349"/>
        <dbReference type="EC" id="1.16.1.9"/>
    </reaction>
</comment>
<dbReference type="OrthoDB" id="10057496at2759"/>
<accession>A0A2R6NHN3</accession>
<evidence type="ECO:0000313" key="24">
    <source>
        <dbReference type="Proteomes" id="UP000186601"/>
    </source>
</evidence>
<dbReference type="SUPFAM" id="SSF57903">
    <property type="entry name" value="FYVE/PHD zinc finger"/>
    <property type="match status" value="1"/>
</dbReference>
<feature type="compositionally biased region" description="Polar residues" evidence="19">
    <location>
        <begin position="1444"/>
        <end position="1462"/>
    </location>
</feature>
<keyword evidence="6 20" id="KW-0812">Transmembrane</keyword>
<feature type="repeat" description="ANK" evidence="17">
    <location>
        <begin position="772"/>
        <end position="804"/>
    </location>
</feature>
<keyword evidence="17" id="KW-0040">ANK repeat</keyword>
<evidence type="ECO:0000256" key="11">
    <source>
        <dbReference type="ARBA" id="ARBA00022989"/>
    </source>
</evidence>
<keyword evidence="12" id="KW-0560">Oxidoreductase</keyword>
<dbReference type="InterPro" id="IPR013130">
    <property type="entry name" value="Fe3_Rdtase_TM_dom"/>
</dbReference>
<evidence type="ECO:0000256" key="15">
    <source>
        <dbReference type="ARBA" id="ARBA00023180"/>
    </source>
</evidence>
<dbReference type="Pfam" id="PF08030">
    <property type="entry name" value="NAD_binding_6"/>
    <property type="match status" value="1"/>
</dbReference>
<evidence type="ECO:0000259" key="21">
    <source>
        <dbReference type="PROSITE" id="PS50178"/>
    </source>
</evidence>
<keyword evidence="24" id="KW-1185">Reference proteome</keyword>
<evidence type="ECO:0000256" key="16">
    <source>
        <dbReference type="ARBA" id="ARBA00048483"/>
    </source>
</evidence>
<evidence type="ECO:0000313" key="23">
    <source>
        <dbReference type="EMBL" id="PSR71791.1"/>
    </source>
</evidence>
<evidence type="ECO:0000256" key="20">
    <source>
        <dbReference type="SAM" id="Phobius"/>
    </source>
</evidence>
<dbReference type="InterPro" id="IPR051410">
    <property type="entry name" value="Ferric/Cupric_Reductase"/>
</dbReference>
<evidence type="ECO:0000256" key="1">
    <source>
        <dbReference type="ARBA" id="ARBA00004651"/>
    </source>
</evidence>
<dbReference type="SMART" id="SM00064">
    <property type="entry name" value="FYVE"/>
    <property type="match status" value="1"/>
</dbReference>
<evidence type="ECO:0000256" key="2">
    <source>
        <dbReference type="ARBA" id="ARBA00006278"/>
    </source>
</evidence>
<evidence type="ECO:0000256" key="17">
    <source>
        <dbReference type="PROSITE-ProRule" id="PRU00023"/>
    </source>
</evidence>
<dbReference type="InterPro" id="IPR002110">
    <property type="entry name" value="Ankyrin_rpt"/>
</dbReference>
<dbReference type="STRING" id="98765.A0A2R6NHN3"/>
<feature type="region of interest" description="Disordered" evidence="19">
    <location>
        <begin position="953"/>
        <end position="985"/>
    </location>
</feature>
<keyword evidence="4" id="KW-0813">Transport</keyword>
<dbReference type="SFLD" id="SFLDG01168">
    <property type="entry name" value="Ferric_reductase_subgroup_(FRE"/>
    <property type="match status" value="1"/>
</dbReference>
<dbReference type="InterPro" id="IPR017938">
    <property type="entry name" value="Riboflavin_synthase-like_b-brl"/>
</dbReference>
<feature type="transmembrane region" description="Helical" evidence="20">
    <location>
        <begin position="113"/>
        <end position="135"/>
    </location>
</feature>
<keyword evidence="5" id="KW-1003">Cell membrane</keyword>
<feature type="region of interest" description="Disordered" evidence="19">
    <location>
        <begin position="1253"/>
        <end position="1281"/>
    </location>
</feature>
<feature type="domain" description="FAD-binding FR-type" evidence="22">
    <location>
        <begin position="303"/>
        <end position="414"/>
    </location>
</feature>
<dbReference type="GO" id="GO:0005886">
    <property type="term" value="C:plasma membrane"/>
    <property type="evidence" value="ECO:0007669"/>
    <property type="project" value="UniProtKB-SubCell"/>
</dbReference>
<feature type="compositionally biased region" description="Polar residues" evidence="19">
    <location>
        <begin position="1268"/>
        <end position="1281"/>
    </location>
</feature>
<dbReference type="Gene3D" id="2.40.30.10">
    <property type="entry name" value="Translation factors"/>
    <property type="match status" value="1"/>
</dbReference>
<evidence type="ECO:0000256" key="6">
    <source>
        <dbReference type="ARBA" id="ARBA00022692"/>
    </source>
</evidence>
<evidence type="ECO:0000256" key="12">
    <source>
        <dbReference type="ARBA" id="ARBA00023002"/>
    </source>
</evidence>
<feature type="compositionally biased region" description="Low complexity" evidence="19">
    <location>
        <begin position="1079"/>
        <end position="1091"/>
    </location>
</feature>
<evidence type="ECO:0000256" key="10">
    <source>
        <dbReference type="ARBA" id="ARBA00022982"/>
    </source>
</evidence>
<sequence>MAQSVSLRSFDPTTADKALKAEQQAKYVRDLWILLASVVAFLAFIRATRYLFSLLFPPRLPTSEVASSEKTTSETVEPGHNGKASWRRIPAAFASAFRVAAFRLNVPIGPGSVASVAELLFIFGYIAAIFVLLLVNTEGLNDWFFEDRAAHLASCQLPLIVALAGKNNIISFFTGVSHEKLNILHRAAARTCLILLWIHAISRASSGLPEKFDFTHGWMRCGATGLSAFTLATILSLRPIRNAFFEFFLVSHIALIGIFLVAGYIHTRDPGFGHYIWPALVVWAFDRVLRATRLLWNNRVGVSKDAVSSLATVELLSSDTVRLTLRRRFNWKPGQHAYIILPTVSNLPSEAHPFTIASIPNPLDGSQGAQEKDVVFLIRGRTGFTGRLRDHANDNGICTVPAYVDGPYGCPPDLTKFTTCILIAGGSGVSYTLPLLLNLVQKSRAGKSAAQRVIFVWSVRDAEHVKWISKLLTEALAAAQSTSLIVDPRLYITGANAPSLQLSETDSDKGSISVDSPATEKDSKLGLPAYSALRVTHGRPSIRKMLHEEIAASSGPVSVDVAGPSGLSQSVAQALASGYASPLSALKGAPTSKGRAIDTAISRVSSAVQSSASSPNPLMHDEDSEEEEFVYPGASDVSAESPVQPDALVHQLPEQLSEPDIDEVLPATPGEDSDETGVIIPVPQTVLTKSHPSPAQLESLQAAASSGDLTLLKNLFRTALQTGEIEPFALANDASTRTGLTALHAAASRGYLDIVRWLVEECGAIPDIEDKEGETALHKAALHGHLSIVTYLLADRADVQAQDADGWTALHNACSKGYLDIVRWLCEQGGAAAEFNGMPGVDIRSKGGWTPLMNAASKGHLPVVLYLLNKQSADPLTRNNWGETAYDVAAAVFEVWICEVLQKAEAEKWRGTTVSYNSLAVHTTVPLILYEHQRLDMRLKTLAVSGGRPKFSASGLGRRGRRAPFELRLPKPDENTGKKELPAWRSDIQLPYREGPFELPSPGSHDSSAREGAERSHFWLSDWTLDVTHPNVDVDEGWQYAHSFEDPDDQWTSEQSPQLQRLLNGNGAVTAGLSGGGSSRANSSSSSRSRSSALQSWVRRRRWVRVMRRRLDIPPLPFMQPDGAMYTLDAEGSLIPYVESEEDEFDEAEGQELGFMPSGNPSSQDYVARARYLAGTQYTDSASTGSDSALDARRAIAKLERATTELRQGILGDNDNERKTQAEVLLNAYSRELERRRLAAGAQGLLISGYGEEEFDDDDSDEEFHYPGSSTGEGTRTPSIRSFHTASRSDYFSRASSSRGFTDLTPHLSQASEFRVPTHEAPQKVLSHRWTPPTPHQVHAQWERDEAVSHCRECKRRFTFILRRHCRRCGRIFCDRCSQYRALLDPSDIVHDPAFPESSFTTSSQRVCQACHEEVTASVPTGLHMSRTTSMERIVVDQGRLSIPSPTNGVGQTNSQISDLAE</sequence>
<evidence type="ECO:0000256" key="19">
    <source>
        <dbReference type="SAM" id="MobiDB-lite"/>
    </source>
</evidence>
<dbReference type="CDD" id="cd06186">
    <property type="entry name" value="NOX_Duox_like_FAD_NADP"/>
    <property type="match status" value="1"/>
</dbReference>
<gene>
    <name evidence="23" type="ORF">PHLCEN_2v12292</name>
</gene>
<keyword evidence="9" id="KW-0862">Zinc</keyword>
<dbReference type="SUPFAM" id="SSF48403">
    <property type="entry name" value="Ankyrin repeat"/>
    <property type="match status" value="1"/>
</dbReference>
<dbReference type="Pfam" id="PF13857">
    <property type="entry name" value="Ank_5"/>
    <property type="match status" value="1"/>
</dbReference>
<keyword evidence="11 20" id="KW-1133">Transmembrane helix</keyword>
<dbReference type="EC" id="1.16.1.9" evidence="3"/>
<name>A0A2R6NHN3_9APHY</name>
<dbReference type="Pfam" id="PF00023">
    <property type="entry name" value="Ank"/>
    <property type="match status" value="1"/>
</dbReference>
<dbReference type="InterPro" id="IPR017927">
    <property type="entry name" value="FAD-bd_FR_type"/>
</dbReference>
<dbReference type="InterPro" id="IPR013112">
    <property type="entry name" value="FAD-bd_8"/>
</dbReference>
<feature type="repeat" description="ANK" evidence="17">
    <location>
        <begin position="847"/>
        <end position="880"/>
    </location>
</feature>
<dbReference type="EMBL" id="MLYV02001242">
    <property type="protein sequence ID" value="PSR71791.1"/>
    <property type="molecule type" value="Genomic_DNA"/>
</dbReference>
<dbReference type="Proteomes" id="UP000186601">
    <property type="component" value="Unassembled WGS sequence"/>
</dbReference>
<evidence type="ECO:0000256" key="14">
    <source>
        <dbReference type="ARBA" id="ARBA00023136"/>
    </source>
</evidence>
<dbReference type="PANTHER" id="PTHR32361:SF9">
    <property type="entry name" value="FERRIC REDUCTASE TRANSMEMBRANE COMPONENT 3-RELATED"/>
    <property type="match status" value="1"/>
</dbReference>
<dbReference type="Gene3D" id="1.25.40.20">
    <property type="entry name" value="Ankyrin repeat-containing domain"/>
    <property type="match status" value="2"/>
</dbReference>
<dbReference type="GO" id="GO:0008270">
    <property type="term" value="F:zinc ion binding"/>
    <property type="evidence" value="ECO:0007669"/>
    <property type="project" value="UniProtKB-KW"/>
</dbReference>
<dbReference type="Pfam" id="PF08022">
    <property type="entry name" value="FAD_binding_8"/>
    <property type="match status" value="1"/>
</dbReference>
<feature type="repeat" description="ANK" evidence="17">
    <location>
        <begin position="805"/>
        <end position="837"/>
    </location>
</feature>
<feature type="region of interest" description="Disordered" evidence="19">
    <location>
        <begin position="1440"/>
        <end position="1462"/>
    </location>
</feature>
<dbReference type="SUPFAM" id="SSF63380">
    <property type="entry name" value="Riboflavin synthase domain-like"/>
    <property type="match status" value="1"/>
</dbReference>
<dbReference type="Pfam" id="PF01363">
    <property type="entry name" value="FYVE"/>
    <property type="match status" value="1"/>
</dbReference>
<evidence type="ECO:0000256" key="18">
    <source>
        <dbReference type="PROSITE-ProRule" id="PRU00091"/>
    </source>
</evidence>
<evidence type="ECO:0000256" key="3">
    <source>
        <dbReference type="ARBA" id="ARBA00012668"/>
    </source>
</evidence>
<dbReference type="PROSITE" id="PS50178">
    <property type="entry name" value="ZF_FYVE"/>
    <property type="match status" value="1"/>
</dbReference>
<dbReference type="PANTHER" id="PTHR32361">
    <property type="entry name" value="FERRIC/CUPRIC REDUCTASE TRANSMEMBRANE COMPONENT"/>
    <property type="match status" value="1"/>
</dbReference>
<evidence type="ECO:0000256" key="4">
    <source>
        <dbReference type="ARBA" id="ARBA00022448"/>
    </source>
</evidence>
<feature type="transmembrane region" description="Helical" evidence="20">
    <location>
        <begin position="31"/>
        <end position="52"/>
    </location>
</feature>
<keyword evidence="8 18" id="KW-0863">Zinc-finger</keyword>
<keyword evidence="10" id="KW-0249">Electron transport</keyword>
<comment type="caution">
    <text evidence="23">The sequence shown here is derived from an EMBL/GenBank/DDBJ whole genome shotgun (WGS) entry which is preliminary data.</text>
</comment>
<dbReference type="GO" id="GO:0006879">
    <property type="term" value="P:intracellular iron ion homeostasis"/>
    <property type="evidence" value="ECO:0007669"/>
    <property type="project" value="TreeGrafter"/>
</dbReference>
<keyword evidence="13" id="KW-0406">Ion transport</keyword>
<dbReference type="Pfam" id="PF01794">
    <property type="entry name" value="Ferric_reduct"/>
    <property type="match status" value="1"/>
</dbReference>
<protein>
    <recommendedName>
        <fullName evidence="3">ferric-chelate reductase (NADPH)</fullName>
        <ecNumber evidence="3">1.16.1.9</ecNumber>
    </recommendedName>
</protein>